<dbReference type="InterPro" id="IPR021109">
    <property type="entry name" value="Peptidase_aspartic_dom_sf"/>
</dbReference>
<sequence length="513" mass="52753">MPSFTLALWLGAAAIAAAGLIQGDGYVHASVREINLGPHLQRRQHSVPIENMDTIRYLMTASIGTPGQQVSLIVDTGSSELWVNPDCATSGDQDSCSQGGTFDRKKSSTLVDTGESKALFYGSGNATVEYVVDTVTIRSATVKQQILGVALESDNINFGLIGFAPATDGQADYPYLLDTLVKEGVIKSRTFSLDLRGSDEPIGALILGGIDTNRFTGSLVKIPIIPVSQTPSGTDRYWALLTGVGLTGPDGTTDKSAAFKVPVILDSGTTVTRLPSPLFEAFGEKLGGEYDPQNEWFVVDCRARNLSATADFYFDGKTIQVLLKDFVFQVDATTCIVGVFPDDQEPILGANFLRAAYVVFDQDNRNIHMAQAASCGSGPSIQSIGSGSSAVPSVTGQCTSGAALPTVGTAVTTGLDTTGTRALTKTYTGPAITASLGGGPGPVSTGGSLTAAPTATASSGGGGPNSLSKFLSDKPSTTASASPTSTSKAAGTRAGVGAGMAVVGMSFVVACVL</sequence>
<dbReference type="PROSITE" id="PS51767">
    <property type="entry name" value="PEPTIDASE_A1"/>
    <property type="match status" value="1"/>
</dbReference>
<organism evidence="9 10">
    <name type="scientific">Lasiosphaeria ovina</name>
    <dbReference type="NCBI Taxonomy" id="92902"/>
    <lineage>
        <taxon>Eukaryota</taxon>
        <taxon>Fungi</taxon>
        <taxon>Dikarya</taxon>
        <taxon>Ascomycota</taxon>
        <taxon>Pezizomycotina</taxon>
        <taxon>Sordariomycetes</taxon>
        <taxon>Sordariomycetidae</taxon>
        <taxon>Sordariales</taxon>
        <taxon>Lasiosphaeriaceae</taxon>
        <taxon>Lasiosphaeria</taxon>
    </lineage>
</organism>
<dbReference type="PANTHER" id="PTHR47966:SF65">
    <property type="entry name" value="ASPARTIC-TYPE ENDOPEPTIDASE"/>
    <property type="match status" value="1"/>
</dbReference>
<dbReference type="AlphaFoldDB" id="A0AAE0N2A3"/>
<keyword evidence="7" id="KW-0732">Signal</keyword>
<feature type="signal peptide" evidence="7">
    <location>
        <begin position="1"/>
        <end position="18"/>
    </location>
</feature>
<protein>
    <submittedName>
        <fullName evidence="9">Aspartic peptidase domain-containing protein</fullName>
    </submittedName>
</protein>
<feature type="compositionally biased region" description="Low complexity" evidence="6">
    <location>
        <begin position="442"/>
        <end position="458"/>
    </location>
</feature>
<dbReference type="Pfam" id="PF00026">
    <property type="entry name" value="Asp"/>
    <property type="match status" value="1"/>
</dbReference>
<dbReference type="EMBL" id="JAULSN010000007">
    <property type="protein sequence ID" value="KAK3366794.1"/>
    <property type="molecule type" value="Genomic_DNA"/>
</dbReference>
<reference evidence="9" key="2">
    <citation type="submission" date="2023-06" db="EMBL/GenBank/DDBJ databases">
        <authorList>
            <consortium name="Lawrence Berkeley National Laboratory"/>
            <person name="Haridas S."/>
            <person name="Hensen N."/>
            <person name="Bonometti L."/>
            <person name="Westerberg I."/>
            <person name="Brannstrom I.O."/>
            <person name="Guillou S."/>
            <person name="Cros-Aarteil S."/>
            <person name="Calhoun S."/>
            <person name="Kuo A."/>
            <person name="Mondo S."/>
            <person name="Pangilinan J."/>
            <person name="Riley R."/>
            <person name="Labutti K."/>
            <person name="Andreopoulos B."/>
            <person name="Lipzen A."/>
            <person name="Chen C."/>
            <person name="Yanf M."/>
            <person name="Daum C."/>
            <person name="Ng V."/>
            <person name="Clum A."/>
            <person name="Steindorff A."/>
            <person name="Ohm R."/>
            <person name="Martin F."/>
            <person name="Silar P."/>
            <person name="Natvig D."/>
            <person name="Lalanne C."/>
            <person name="Gautier V."/>
            <person name="Ament-Velasquez S.L."/>
            <person name="Kruys A."/>
            <person name="Hutchinson M.I."/>
            <person name="Powell A.J."/>
            <person name="Barry K."/>
            <person name="Miller A.N."/>
            <person name="Grigoriev I.V."/>
            <person name="Debuchy R."/>
            <person name="Gladieux P."/>
            <person name="Thoren M.H."/>
            <person name="Johannesson H."/>
        </authorList>
    </citation>
    <scope>NUCLEOTIDE SEQUENCE</scope>
    <source>
        <strain evidence="9">CBS 958.72</strain>
    </source>
</reference>
<evidence type="ECO:0000256" key="4">
    <source>
        <dbReference type="PIRSR" id="PIRSR601461-2"/>
    </source>
</evidence>
<dbReference type="InterPro" id="IPR033121">
    <property type="entry name" value="PEPTIDASE_A1"/>
</dbReference>
<comment type="caution">
    <text evidence="9">The sequence shown here is derived from an EMBL/GenBank/DDBJ whole genome shotgun (WGS) entry which is preliminary data.</text>
</comment>
<dbReference type="Proteomes" id="UP001287356">
    <property type="component" value="Unassembled WGS sequence"/>
</dbReference>
<keyword evidence="4" id="KW-1015">Disulfide bond</keyword>
<keyword evidence="10" id="KW-1185">Reference proteome</keyword>
<keyword evidence="2 5" id="KW-0064">Aspartyl protease</keyword>
<comment type="similarity">
    <text evidence="1 5">Belongs to the peptidase A1 family.</text>
</comment>
<feature type="active site" evidence="3">
    <location>
        <position position="75"/>
    </location>
</feature>
<proteinExistence type="inferred from homology"/>
<evidence type="ECO:0000256" key="5">
    <source>
        <dbReference type="RuleBase" id="RU000454"/>
    </source>
</evidence>
<evidence type="ECO:0000259" key="8">
    <source>
        <dbReference type="PROSITE" id="PS51767"/>
    </source>
</evidence>
<feature type="compositionally biased region" description="Low complexity" evidence="6">
    <location>
        <begin position="474"/>
        <end position="493"/>
    </location>
</feature>
<evidence type="ECO:0000256" key="7">
    <source>
        <dbReference type="SAM" id="SignalP"/>
    </source>
</evidence>
<feature type="active site" evidence="3">
    <location>
        <position position="266"/>
    </location>
</feature>
<feature type="chain" id="PRO_5041925876" evidence="7">
    <location>
        <begin position="19"/>
        <end position="513"/>
    </location>
</feature>
<keyword evidence="5" id="KW-0378">Hydrolase</keyword>
<gene>
    <name evidence="9" type="ORF">B0T24DRAFT_581057</name>
</gene>
<dbReference type="PANTHER" id="PTHR47966">
    <property type="entry name" value="BETA-SITE APP-CLEAVING ENZYME, ISOFORM A-RELATED"/>
    <property type="match status" value="1"/>
</dbReference>
<dbReference type="SUPFAM" id="SSF50630">
    <property type="entry name" value="Acid proteases"/>
    <property type="match status" value="1"/>
</dbReference>
<evidence type="ECO:0000313" key="10">
    <source>
        <dbReference type="Proteomes" id="UP001287356"/>
    </source>
</evidence>
<dbReference type="GO" id="GO:0004190">
    <property type="term" value="F:aspartic-type endopeptidase activity"/>
    <property type="evidence" value="ECO:0007669"/>
    <property type="project" value="UniProtKB-KW"/>
</dbReference>
<dbReference type="GO" id="GO:0006508">
    <property type="term" value="P:proteolysis"/>
    <property type="evidence" value="ECO:0007669"/>
    <property type="project" value="UniProtKB-KW"/>
</dbReference>
<dbReference type="PRINTS" id="PR00792">
    <property type="entry name" value="PEPSIN"/>
</dbReference>
<feature type="domain" description="Peptidase A1" evidence="8">
    <location>
        <begin position="57"/>
        <end position="370"/>
    </location>
</feature>
<feature type="region of interest" description="Disordered" evidence="6">
    <location>
        <begin position="434"/>
        <end position="493"/>
    </location>
</feature>
<accession>A0AAE0N2A3</accession>
<feature type="disulfide bond" evidence="4">
    <location>
        <begin position="301"/>
        <end position="335"/>
    </location>
</feature>
<keyword evidence="5" id="KW-0645">Protease</keyword>
<evidence type="ECO:0000313" key="9">
    <source>
        <dbReference type="EMBL" id="KAK3366794.1"/>
    </source>
</evidence>
<name>A0AAE0N2A3_9PEZI</name>
<evidence type="ECO:0000256" key="6">
    <source>
        <dbReference type="SAM" id="MobiDB-lite"/>
    </source>
</evidence>
<dbReference type="InterPro" id="IPR001969">
    <property type="entry name" value="Aspartic_peptidase_AS"/>
</dbReference>
<dbReference type="InterPro" id="IPR001461">
    <property type="entry name" value="Aspartic_peptidase_A1"/>
</dbReference>
<evidence type="ECO:0000256" key="1">
    <source>
        <dbReference type="ARBA" id="ARBA00007447"/>
    </source>
</evidence>
<reference evidence="9" key="1">
    <citation type="journal article" date="2023" name="Mol. Phylogenet. Evol.">
        <title>Genome-scale phylogeny and comparative genomics of the fungal order Sordariales.</title>
        <authorList>
            <person name="Hensen N."/>
            <person name="Bonometti L."/>
            <person name="Westerberg I."/>
            <person name="Brannstrom I.O."/>
            <person name="Guillou S."/>
            <person name="Cros-Aarteil S."/>
            <person name="Calhoun S."/>
            <person name="Haridas S."/>
            <person name="Kuo A."/>
            <person name="Mondo S."/>
            <person name="Pangilinan J."/>
            <person name="Riley R."/>
            <person name="LaButti K."/>
            <person name="Andreopoulos B."/>
            <person name="Lipzen A."/>
            <person name="Chen C."/>
            <person name="Yan M."/>
            <person name="Daum C."/>
            <person name="Ng V."/>
            <person name="Clum A."/>
            <person name="Steindorff A."/>
            <person name="Ohm R.A."/>
            <person name="Martin F."/>
            <person name="Silar P."/>
            <person name="Natvig D.O."/>
            <person name="Lalanne C."/>
            <person name="Gautier V."/>
            <person name="Ament-Velasquez S.L."/>
            <person name="Kruys A."/>
            <person name="Hutchinson M.I."/>
            <person name="Powell A.J."/>
            <person name="Barry K."/>
            <person name="Miller A.N."/>
            <person name="Grigoriev I.V."/>
            <person name="Debuchy R."/>
            <person name="Gladieux P."/>
            <person name="Hiltunen Thoren M."/>
            <person name="Johannesson H."/>
        </authorList>
    </citation>
    <scope>NUCLEOTIDE SEQUENCE</scope>
    <source>
        <strain evidence="9">CBS 958.72</strain>
    </source>
</reference>
<dbReference type="PROSITE" id="PS00141">
    <property type="entry name" value="ASP_PROTEASE"/>
    <property type="match status" value="2"/>
</dbReference>
<evidence type="ECO:0000256" key="2">
    <source>
        <dbReference type="ARBA" id="ARBA00022750"/>
    </source>
</evidence>
<dbReference type="Gene3D" id="2.40.70.10">
    <property type="entry name" value="Acid Proteases"/>
    <property type="match status" value="2"/>
</dbReference>
<evidence type="ECO:0000256" key="3">
    <source>
        <dbReference type="PIRSR" id="PIRSR601461-1"/>
    </source>
</evidence>